<reference evidence="2" key="4">
    <citation type="submission" date="2023-01" db="EMBL/GenBank/DDBJ databases">
        <title>Draft genome sequence of Methylobacterium oxalidis strain NBRC 107715.</title>
        <authorList>
            <person name="Sun Q."/>
            <person name="Mori K."/>
        </authorList>
    </citation>
    <scope>NUCLEOTIDE SEQUENCE</scope>
    <source>
        <strain evidence="2">NBRC 107715</strain>
    </source>
</reference>
<dbReference type="EMBL" id="BJZU01000064">
    <property type="protein sequence ID" value="GEP05190.1"/>
    <property type="molecule type" value="Genomic_DNA"/>
</dbReference>
<keyword evidence="4" id="KW-1185">Reference proteome</keyword>
<accession>A0A512J5K3</accession>
<dbReference type="RefSeq" id="WP_170267885.1">
    <property type="nucleotide sequence ID" value="NZ_BJZU01000064.1"/>
</dbReference>
<dbReference type="AlphaFoldDB" id="A0A512J5K3"/>
<evidence type="ECO:0000313" key="3">
    <source>
        <dbReference type="Proteomes" id="UP000321960"/>
    </source>
</evidence>
<dbReference type="Proteomes" id="UP000321960">
    <property type="component" value="Unassembled WGS sequence"/>
</dbReference>
<reference evidence="2" key="1">
    <citation type="journal article" date="2014" name="Int. J. Syst. Evol. Microbiol.">
        <title>Complete genome of a new Firmicutes species belonging to the dominant human colonic microbiota ('Ruminococcus bicirculans') reveals two chromosomes and a selective capacity to utilize plant glucans.</title>
        <authorList>
            <consortium name="NISC Comparative Sequencing Program"/>
            <person name="Wegmann U."/>
            <person name="Louis P."/>
            <person name="Goesmann A."/>
            <person name="Henrissat B."/>
            <person name="Duncan S.H."/>
            <person name="Flint H.J."/>
        </authorList>
    </citation>
    <scope>NUCLEOTIDE SEQUENCE</scope>
    <source>
        <strain evidence="2">NBRC 107715</strain>
    </source>
</reference>
<evidence type="ECO:0000313" key="4">
    <source>
        <dbReference type="Proteomes" id="UP001156856"/>
    </source>
</evidence>
<dbReference type="Proteomes" id="UP001156856">
    <property type="component" value="Unassembled WGS sequence"/>
</dbReference>
<name>A0A512J5K3_9HYPH</name>
<reference evidence="1 3" key="3">
    <citation type="submission" date="2019-07" db="EMBL/GenBank/DDBJ databases">
        <title>Whole genome shotgun sequence of Methylobacterium oxalidis NBRC 107715.</title>
        <authorList>
            <person name="Hosoyama A."/>
            <person name="Uohara A."/>
            <person name="Ohji S."/>
            <person name="Ichikawa N."/>
        </authorList>
    </citation>
    <scope>NUCLEOTIDE SEQUENCE [LARGE SCALE GENOMIC DNA]</scope>
    <source>
        <strain evidence="1 3">NBRC 107715</strain>
    </source>
</reference>
<reference evidence="4" key="2">
    <citation type="journal article" date="2019" name="Int. J. Syst. Evol. Microbiol.">
        <title>The Global Catalogue of Microorganisms (GCM) 10K type strain sequencing project: providing services to taxonomists for standard genome sequencing and annotation.</title>
        <authorList>
            <consortium name="The Broad Institute Genomics Platform"/>
            <consortium name="The Broad Institute Genome Sequencing Center for Infectious Disease"/>
            <person name="Wu L."/>
            <person name="Ma J."/>
        </authorList>
    </citation>
    <scope>NUCLEOTIDE SEQUENCE [LARGE SCALE GENOMIC DNA]</scope>
    <source>
        <strain evidence="4">NBRC 107715</strain>
    </source>
</reference>
<sequence>MKTKTLYRERRRIEVTVNRHEDVRRIATHDDKRVRNDASAGAAAAAVAFRC</sequence>
<proteinExistence type="predicted"/>
<dbReference type="EMBL" id="BSPK01000105">
    <property type="protein sequence ID" value="GLS66392.1"/>
    <property type="molecule type" value="Genomic_DNA"/>
</dbReference>
<evidence type="ECO:0000313" key="1">
    <source>
        <dbReference type="EMBL" id="GEP05190.1"/>
    </source>
</evidence>
<gene>
    <name evidence="2" type="ORF">GCM10007888_47750</name>
    <name evidence="1" type="ORF">MOX02_32280</name>
</gene>
<protein>
    <submittedName>
        <fullName evidence="1">Uncharacterized protein</fullName>
    </submittedName>
</protein>
<comment type="caution">
    <text evidence="1">The sequence shown here is derived from an EMBL/GenBank/DDBJ whole genome shotgun (WGS) entry which is preliminary data.</text>
</comment>
<evidence type="ECO:0000313" key="2">
    <source>
        <dbReference type="EMBL" id="GLS66392.1"/>
    </source>
</evidence>
<organism evidence="1 3">
    <name type="scientific">Methylobacterium oxalidis</name>
    <dbReference type="NCBI Taxonomy" id="944322"/>
    <lineage>
        <taxon>Bacteria</taxon>
        <taxon>Pseudomonadati</taxon>
        <taxon>Pseudomonadota</taxon>
        <taxon>Alphaproteobacteria</taxon>
        <taxon>Hyphomicrobiales</taxon>
        <taxon>Methylobacteriaceae</taxon>
        <taxon>Methylobacterium</taxon>
    </lineage>
</organism>